<evidence type="ECO:0000313" key="1">
    <source>
        <dbReference type="EMBL" id="TDH34898.1"/>
    </source>
</evidence>
<dbReference type="OrthoDB" id="9811622at2"/>
<proteinExistence type="predicted"/>
<keyword evidence="2" id="KW-1185">Reference proteome</keyword>
<dbReference type="SUPFAM" id="SSF53850">
    <property type="entry name" value="Periplasmic binding protein-like II"/>
    <property type="match status" value="1"/>
</dbReference>
<gene>
    <name evidence="1" type="ORF">E2A64_14280</name>
</gene>
<dbReference type="Gene3D" id="3.40.190.10">
    <property type="entry name" value="Periplasmic binding protein-like II"/>
    <property type="match status" value="4"/>
</dbReference>
<dbReference type="EMBL" id="SMSI01000003">
    <property type="protein sequence ID" value="TDH34898.1"/>
    <property type="molecule type" value="Genomic_DNA"/>
</dbReference>
<accession>A0A4V3A6W4</accession>
<comment type="caution">
    <text evidence="1">The sequence shown here is derived from an EMBL/GenBank/DDBJ whole genome shotgun (WGS) entry which is preliminary data.</text>
</comment>
<reference evidence="1 2" key="1">
    <citation type="journal article" date="2013" name="Int. J. Syst. Evol. Microbiol.">
        <title>Hoeflea suaedae sp. nov., an endophytic bacterium isolated from the root of the halophyte Suaeda maritima.</title>
        <authorList>
            <person name="Chung E.J."/>
            <person name="Park J.A."/>
            <person name="Pramanik P."/>
            <person name="Bibi F."/>
            <person name="Jeon C.O."/>
            <person name="Chung Y.R."/>
        </authorList>
    </citation>
    <scope>NUCLEOTIDE SEQUENCE [LARGE SCALE GENOMIC DNA]</scope>
    <source>
        <strain evidence="1 2">YC6898</strain>
    </source>
</reference>
<dbReference type="Proteomes" id="UP000295131">
    <property type="component" value="Unassembled WGS sequence"/>
</dbReference>
<sequence length="379" mass="40784">MTMWKGLTWDHPRGFNALDAASRDTSVPGSGKIAWDVQPLEGFESAPIADLCARFDLVVLDHPHVGEAVEADCLHAMEDIFGNELVSELEAVSIGPSLSSYRFHGKHWALPLDAATQVMAVRPDMLPEVPVEWDDVLALIDRGAPVAASIAGPHAVLSFFSICAALGEPPAVADPDVLVGGETGAKAYAILSKIVRAMPEKAKALNPIGLLDLMGREDGIALCPLIYGYVNYSKPGQGREPLRFHNAPRVSGGHPVGTLGGTGIAISKRCIPDVALKEHILWLMGKTAQCGFIPAHDGQPSRREAWFDPKVNAEWGDFYVNSAETLEHSYVRPRHSGYIAFQTAASAALREAFEKGVPVDEALGPLQELYAKSRKGGER</sequence>
<protein>
    <submittedName>
        <fullName evidence="1">Carbohydrate ABC transporter substrate-binding protein</fullName>
    </submittedName>
</protein>
<dbReference type="AlphaFoldDB" id="A0A4V3A6W4"/>
<organism evidence="1 2">
    <name type="scientific">Pseudohoeflea suaedae</name>
    <dbReference type="NCBI Taxonomy" id="877384"/>
    <lineage>
        <taxon>Bacteria</taxon>
        <taxon>Pseudomonadati</taxon>
        <taxon>Pseudomonadota</taxon>
        <taxon>Alphaproteobacteria</taxon>
        <taxon>Hyphomicrobiales</taxon>
        <taxon>Rhizobiaceae</taxon>
        <taxon>Pseudohoeflea</taxon>
    </lineage>
</organism>
<name>A0A4V3A6W4_9HYPH</name>
<evidence type="ECO:0000313" key="2">
    <source>
        <dbReference type="Proteomes" id="UP000295131"/>
    </source>
</evidence>